<dbReference type="PANTHER" id="PTHR11422">
    <property type="entry name" value="T-CELL SURFACE GLYCOPROTEIN CD4"/>
    <property type="match status" value="1"/>
</dbReference>
<dbReference type="GO" id="GO:0042289">
    <property type="term" value="F:MHC class II protein binding"/>
    <property type="evidence" value="ECO:0007669"/>
    <property type="project" value="TreeGrafter"/>
</dbReference>
<evidence type="ECO:0000256" key="1">
    <source>
        <dbReference type="SAM" id="Phobius"/>
    </source>
</evidence>
<feature type="domain" description="Ig-like" evidence="3">
    <location>
        <begin position="124"/>
        <end position="215"/>
    </location>
</feature>
<dbReference type="GO" id="GO:0009897">
    <property type="term" value="C:external side of plasma membrane"/>
    <property type="evidence" value="ECO:0007669"/>
    <property type="project" value="TreeGrafter"/>
</dbReference>
<dbReference type="EMBL" id="JBCEZU010000089">
    <property type="protein sequence ID" value="KAK9531883.1"/>
    <property type="molecule type" value="Genomic_DNA"/>
</dbReference>
<dbReference type="GO" id="GO:0042110">
    <property type="term" value="P:T cell activation"/>
    <property type="evidence" value="ECO:0007669"/>
    <property type="project" value="TreeGrafter"/>
</dbReference>
<comment type="caution">
    <text evidence="4">The sequence shown here is derived from an EMBL/GenBank/DDBJ whole genome shotgun (WGS) entry which is preliminary data.</text>
</comment>
<feature type="domain" description="Ig-like" evidence="3">
    <location>
        <begin position="33"/>
        <end position="104"/>
    </location>
</feature>
<dbReference type="AlphaFoldDB" id="A0AAW1FAR4"/>
<name>A0AAW1FAR4_ZOAVI</name>
<evidence type="ECO:0000313" key="5">
    <source>
        <dbReference type="Proteomes" id="UP001488805"/>
    </source>
</evidence>
<keyword evidence="1" id="KW-0812">Transmembrane</keyword>
<dbReference type="PANTHER" id="PTHR11422:SF5">
    <property type="entry name" value="DIVERSE IMMUNOGLOBULIN DOMAIN-CONTAINING PROTEIN 1.1 ISOFORM X1-RELATED"/>
    <property type="match status" value="1"/>
</dbReference>
<feature type="signal peptide" evidence="2">
    <location>
        <begin position="1"/>
        <end position="22"/>
    </location>
</feature>
<dbReference type="Proteomes" id="UP001488805">
    <property type="component" value="Unassembled WGS sequence"/>
</dbReference>
<dbReference type="InterPro" id="IPR003599">
    <property type="entry name" value="Ig_sub"/>
</dbReference>
<dbReference type="InterPro" id="IPR013106">
    <property type="entry name" value="Ig_V-set"/>
</dbReference>
<feature type="chain" id="PRO_5043530829" description="Ig-like domain-containing protein" evidence="2">
    <location>
        <begin position="23"/>
        <end position="326"/>
    </location>
</feature>
<evidence type="ECO:0000256" key="2">
    <source>
        <dbReference type="SAM" id="SignalP"/>
    </source>
</evidence>
<proteinExistence type="predicted"/>
<dbReference type="PROSITE" id="PS50835">
    <property type="entry name" value="IG_LIKE"/>
    <property type="match status" value="2"/>
</dbReference>
<dbReference type="SMART" id="SM00409">
    <property type="entry name" value="IG"/>
    <property type="match status" value="1"/>
</dbReference>
<sequence length="326" mass="35931">MDTKALLLLILTSVLQLQAVVGGATVSLFFRGGQDAVLPCVNADTSCSFVSWIYSINQHHYFPLVENGNVASSLARSSRQSVDANCSLVIQSVTAEDVGFYTCRQGTDVNLHEDILLNVLTISPSEADADPQREAEVTLQCTLWRYNDLFHCPQDSVRWVDQTGAKLLDEGVGDAFLRRTNCVSVVTVQRQSDRSRRYTCQFTDDSRVAIEAEYTPAFTDDAVDHTFIVVIVAVVGAVVVLVVMAAALIKHRKRGEVTEDVQKPSQRPDESEIHLTYVTVSHAHQQAPRHVKVKEDEVTYSTLNTLVKTEADGDPSGLYSCVSKPK</sequence>
<dbReference type="Gene3D" id="2.60.40.10">
    <property type="entry name" value="Immunoglobulins"/>
    <property type="match status" value="1"/>
</dbReference>
<evidence type="ECO:0000313" key="4">
    <source>
        <dbReference type="EMBL" id="KAK9531883.1"/>
    </source>
</evidence>
<evidence type="ECO:0000259" key="3">
    <source>
        <dbReference type="PROSITE" id="PS50835"/>
    </source>
</evidence>
<dbReference type="GO" id="GO:0045121">
    <property type="term" value="C:membrane raft"/>
    <property type="evidence" value="ECO:0007669"/>
    <property type="project" value="TreeGrafter"/>
</dbReference>
<reference evidence="4 5" key="1">
    <citation type="journal article" date="2024" name="Genome Biol. Evol.">
        <title>Chromosome-level genome assembly of the viviparous eelpout Zoarces viviparus.</title>
        <authorList>
            <person name="Fuhrmann N."/>
            <person name="Brasseur M.V."/>
            <person name="Bakowski C.E."/>
            <person name="Podsiadlowski L."/>
            <person name="Prost S."/>
            <person name="Krehenwinkel H."/>
            <person name="Mayer C."/>
        </authorList>
    </citation>
    <scope>NUCLEOTIDE SEQUENCE [LARGE SCALE GENOMIC DNA]</scope>
    <source>
        <strain evidence="4">NO-MEL_2022_Ind0_liver</strain>
    </source>
</reference>
<keyword evidence="1" id="KW-0472">Membrane</keyword>
<dbReference type="GO" id="GO:1990782">
    <property type="term" value="F:protein tyrosine kinase binding"/>
    <property type="evidence" value="ECO:0007669"/>
    <property type="project" value="TreeGrafter"/>
</dbReference>
<feature type="transmembrane region" description="Helical" evidence="1">
    <location>
        <begin position="227"/>
        <end position="249"/>
    </location>
</feature>
<dbReference type="InterPro" id="IPR007110">
    <property type="entry name" value="Ig-like_dom"/>
</dbReference>
<keyword evidence="5" id="KW-1185">Reference proteome</keyword>
<accession>A0AAW1FAR4</accession>
<protein>
    <recommendedName>
        <fullName evidence="3">Ig-like domain-containing protein</fullName>
    </recommendedName>
</protein>
<dbReference type="InterPro" id="IPR036179">
    <property type="entry name" value="Ig-like_dom_sf"/>
</dbReference>
<gene>
    <name evidence="4" type="ORF">VZT92_011276</name>
</gene>
<dbReference type="Pfam" id="PF07686">
    <property type="entry name" value="V-set"/>
    <property type="match status" value="1"/>
</dbReference>
<keyword evidence="2" id="KW-0732">Signal</keyword>
<dbReference type="GO" id="GO:0070374">
    <property type="term" value="P:positive regulation of ERK1 and ERK2 cascade"/>
    <property type="evidence" value="ECO:0007669"/>
    <property type="project" value="TreeGrafter"/>
</dbReference>
<dbReference type="GO" id="GO:0035723">
    <property type="term" value="P:interleukin-15-mediated signaling pathway"/>
    <property type="evidence" value="ECO:0007669"/>
    <property type="project" value="TreeGrafter"/>
</dbReference>
<keyword evidence="1" id="KW-1133">Transmembrane helix</keyword>
<dbReference type="CDD" id="cd00096">
    <property type="entry name" value="Ig"/>
    <property type="match status" value="1"/>
</dbReference>
<dbReference type="InterPro" id="IPR013783">
    <property type="entry name" value="Ig-like_fold"/>
</dbReference>
<dbReference type="SUPFAM" id="SSF48726">
    <property type="entry name" value="Immunoglobulin"/>
    <property type="match status" value="1"/>
</dbReference>
<organism evidence="4 5">
    <name type="scientific">Zoarces viviparus</name>
    <name type="common">Viviparous eelpout</name>
    <name type="synonym">Blennius viviparus</name>
    <dbReference type="NCBI Taxonomy" id="48416"/>
    <lineage>
        <taxon>Eukaryota</taxon>
        <taxon>Metazoa</taxon>
        <taxon>Chordata</taxon>
        <taxon>Craniata</taxon>
        <taxon>Vertebrata</taxon>
        <taxon>Euteleostomi</taxon>
        <taxon>Actinopterygii</taxon>
        <taxon>Neopterygii</taxon>
        <taxon>Teleostei</taxon>
        <taxon>Neoteleostei</taxon>
        <taxon>Acanthomorphata</taxon>
        <taxon>Eupercaria</taxon>
        <taxon>Perciformes</taxon>
        <taxon>Cottioidei</taxon>
        <taxon>Zoarcales</taxon>
        <taxon>Zoarcidae</taxon>
        <taxon>Zoarcinae</taxon>
        <taxon>Zoarces</taxon>
    </lineage>
</organism>